<gene>
    <name evidence="3" type="ORF">MCOR_30471</name>
</gene>
<reference evidence="3 4" key="1">
    <citation type="submission" date="2020-06" db="EMBL/GenBank/DDBJ databases">
        <authorList>
            <person name="Li R."/>
            <person name="Bekaert M."/>
        </authorList>
    </citation>
    <scope>NUCLEOTIDE SEQUENCE [LARGE SCALE GENOMIC DNA]</scope>
    <source>
        <strain evidence="4">wild</strain>
    </source>
</reference>
<organism evidence="3 4">
    <name type="scientific">Mytilus coruscus</name>
    <name type="common">Sea mussel</name>
    <dbReference type="NCBI Taxonomy" id="42192"/>
    <lineage>
        <taxon>Eukaryota</taxon>
        <taxon>Metazoa</taxon>
        <taxon>Spiralia</taxon>
        <taxon>Lophotrochozoa</taxon>
        <taxon>Mollusca</taxon>
        <taxon>Bivalvia</taxon>
        <taxon>Autobranchia</taxon>
        <taxon>Pteriomorphia</taxon>
        <taxon>Mytilida</taxon>
        <taxon>Mytiloidea</taxon>
        <taxon>Mytilidae</taxon>
        <taxon>Mytilinae</taxon>
        <taxon>Mytilus</taxon>
    </lineage>
</organism>
<feature type="compositionally biased region" description="Basic and acidic residues" evidence="2">
    <location>
        <begin position="399"/>
        <end position="409"/>
    </location>
</feature>
<name>A0A6J8CLB0_MYTCO</name>
<evidence type="ECO:0000313" key="4">
    <source>
        <dbReference type="Proteomes" id="UP000507470"/>
    </source>
</evidence>
<dbReference type="EMBL" id="CACVKT020005586">
    <property type="protein sequence ID" value="CAC5395844.1"/>
    <property type="molecule type" value="Genomic_DNA"/>
</dbReference>
<dbReference type="AlphaFoldDB" id="A0A6J8CLB0"/>
<feature type="region of interest" description="Disordered" evidence="2">
    <location>
        <begin position="374"/>
        <end position="409"/>
    </location>
</feature>
<sequence length="434" mass="50011">MKSNFLKKSLKKYPQLACMTFFRTIPSNLHVSVPFRLSSSGDIRYGKFDHIINSFYKINCDQLLSALNEDIVDENIVEDAKMICENLKSNSSQCSLNLNGKYPLISLKYAWSIINDECQNWIIKVIGNDRAYIWQTDDNDPTFTTKKIEIADDLTWKPYFNKEIINLDWIDLPLKLDDFSLLLNIVKVIDNMPICKGISIDTFKDIIKDDLKNGFYIKNSEVIALADGTDLRAFTCTHLLSTLGTSLCFYCNNLRNAFYKKRSVSKIKVVNKTAHKHKSKDELSKDFIALNEKYRCLQKKLDKISGKIKEINDLQNDDEKELTKMFINLKKGINGINEKVNNPTCFWESCEAGTFDNILQLIQHVDEYHVSQRDQSTLPLPKNKTLASGKTAPKNFQKRPSENHVHSHTGKESDIFLKHFYKIKQRPLALPQMA</sequence>
<keyword evidence="4" id="KW-1185">Reference proteome</keyword>
<accession>A0A6J8CLB0</accession>
<keyword evidence="1" id="KW-0175">Coiled coil</keyword>
<protein>
    <submittedName>
        <fullName evidence="3">Uncharacterized protein</fullName>
    </submittedName>
</protein>
<evidence type="ECO:0000256" key="1">
    <source>
        <dbReference type="SAM" id="Coils"/>
    </source>
</evidence>
<dbReference type="Proteomes" id="UP000507470">
    <property type="component" value="Unassembled WGS sequence"/>
</dbReference>
<evidence type="ECO:0000256" key="2">
    <source>
        <dbReference type="SAM" id="MobiDB-lite"/>
    </source>
</evidence>
<proteinExistence type="predicted"/>
<feature type="coiled-coil region" evidence="1">
    <location>
        <begin position="280"/>
        <end position="317"/>
    </location>
</feature>
<evidence type="ECO:0000313" key="3">
    <source>
        <dbReference type="EMBL" id="CAC5395844.1"/>
    </source>
</evidence>